<gene>
    <name evidence="7" type="primary">taw3</name>
    <name evidence="9" type="ordered locus">VMUT_0339</name>
</gene>
<dbReference type="Pfam" id="PF02676">
    <property type="entry name" value="TYW3"/>
    <property type="match status" value="1"/>
</dbReference>
<evidence type="ECO:0000256" key="1">
    <source>
        <dbReference type="ARBA" id="ARBA00008569"/>
    </source>
</evidence>
<dbReference type="GO" id="GO:0008175">
    <property type="term" value="F:tRNA methyltransferase activity"/>
    <property type="evidence" value="ECO:0007669"/>
    <property type="project" value="InterPro"/>
</dbReference>
<dbReference type="GO" id="GO:0030488">
    <property type="term" value="P:tRNA methylation"/>
    <property type="evidence" value="ECO:0007669"/>
    <property type="project" value="InterPro"/>
</dbReference>
<dbReference type="Gene3D" id="3.30.1960.10">
    <property type="entry name" value="tRNA wybutosine-synthesizing-like"/>
    <property type="match status" value="1"/>
</dbReference>
<keyword evidence="2 7" id="KW-0489">Methyltransferase</keyword>
<dbReference type="PANTHER" id="PTHR48418">
    <property type="entry name" value="TRNA WYBUTOSINE-SYNTHESIZING PROTEIN 3"/>
    <property type="match status" value="1"/>
</dbReference>
<name>F0QTT6_VULM7</name>
<keyword evidence="3 7" id="KW-0808">Transferase</keyword>
<dbReference type="STRING" id="985053.VMUT_0339"/>
<evidence type="ECO:0000256" key="2">
    <source>
        <dbReference type="ARBA" id="ARBA00022603"/>
    </source>
</evidence>
<reference evidence="9 10" key="1">
    <citation type="journal article" date="2011" name="J. Bacteriol.">
        <title>Complete genome sequence of 'Vulcanisaeta moutnovskia' strain 768-28, a novel member of the hyperthermophilic crenarchaeal genus vulcanisaeta.</title>
        <authorList>
            <person name="Gumerov V.M."/>
            <person name="Mardanov A.V."/>
            <person name="Beletsky A.V."/>
            <person name="Prokofeva M.I."/>
            <person name="Bonch-Osmolovskaya E.A."/>
            <person name="Ravin N.V."/>
            <person name="Skryabin K.G."/>
        </authorList>
    </citation>
    <scope>NUCLEOTIDE SEQUENCE [LARGE SCALE GENOMIC DNA]</scope>
    <source>
        <strain evidence="9 10">768-28</strain>
    </source>
</reference>
<evidence type="ECO:0000256" key="7">
    <source>
        <dbReference type="HAMAP-Rule" id="MF_00266"/>
    </source>
</evidence>
<dbReference type="PANTHER" id="PTHR48418:SF1">
    <property type="entry name" value="TRNA WYBUTOSINE-SYNTHESIZING PROTEIN 3"/>
    <property type="match status" value="1"/>
</dbReference>
<dbReference type="InterPro" id="IPR036602">
    <property type="entry name" value="tRNA_yW-synthesising-like_sf"/>
</dbReference>
<dbReference type="EC" id="2.1.1.282" evidence="7"/>
<evidence type="ECO:0000313" key="10">
    <source>
        <dbReference type="Proteomes" id="UP000007485"/>
    </source>
</evidence>
<protein>
    <recommendedName>
        <fullName evidence="6 7">tRNA(Phe) 7-((3-amino-3-carboxypropyl)-4-demethylwyosine(37)-N(4))-methyltransferase</fullName>
        <ecNumber evidence="7">2.1.1.282</ecNumber>
    </recommendedName>
    <alternativeName>
        <fullName evidence="7">tRNA wyosine derivatives biosynthesis protein Taw3</fullName>
    </alternativeName>
</protein>
<dbReference type="AlphaFoldDB" id="F0QTT6"/>
<comment type="catalytic activity">
    <reaction evidence="7">
        <text>4-demethyl-7-[(3S)-3-amino-3-carboxypropyl]wyosine(37) in tRNA(Phe) + S-adenosyl-L-methionine = 7-[(3S)-3-amino-3-carboxypropyl]wyosine(37) in tRNA(Phe) + S-adenosyl-L-homocysteine + H(+)</text>
        <dbReference type="Rhea" id="RHEA:36635"/>
        <dbReference type="Rhea" id="RHEA-COMP:10378"/>
        <dbReference type="Rhea" id="RHEA-COMP:10379"/>
        <dbReference type="ChEBI" id="CHEBI:15378"/>
        <dbReference type="ChEBI" id="CHEBI:57856"/>
        <dbReference type="ChEBI" id="CHEBI:59789"/>
        <dbReference type="ChEBI" id="CHEBI:73543"/>
        <dbReference type="ChEBI" id="CHEBI:73550"/>
        <dbReference type="EC" id="2.1.1.282"/>
    </reaction>
</comment>
<dbReference type="InterPro" id="IPR003827">
    <property type="entry name" value="tRNA_yW-synthesising"/>
</dbReference>
<evidence type="ECO:0000259" key="8">
    <source>
        <dbReference type="Pfam" id="PF02676"/>
    </source>
</evidence>
<dbReference type="InterPro" id="IPR022908">
    <property type="entry name" value="Taw3"/>
</dbReference>
<dbReference type="SUPFAM" id="SSF111278">
    <property type="entry name" value="SSo0622-like"/>
    <property type="match status" value="1"/>
</dbReference>
<evidence type="ECO:0000256" key="4">
    <source>
        <dbReference type="ARBA" id="ARBA00022691"/>
    </source>
</evidence>
<dbReference type="HOGENOM" id="CLU_047426_2_1_2"/>
<proteinExistence type="inferred from homology"/>
<evidence type="ECO:0000256" key="6">
    <source>
        <dbReference type="ARBA" id="ARBA00030554"/>
    </source>
</evidence>
<dbReference type="Proteomes" id="UP000007485">
    <property type="component" value="Chromosome"/>
</dbReference>
<dbReference type="GO" id="GO:0031591">
    <property type="term" value="P:wybutosine biosynthetic process"/>
    <property type="evidence" value="ECO:0007669"/>
    <property type="project" value="InterPro"/>
</dbReference>
<keyword evidence="5 7" id="KW-0819">tRNA processing</keyword>
<dbReference type="eggNOG" id="arCOG04156">
    <property type="taxonomic scope" value="Archaea"/>
</dbReference>
<organism evidence="9 10">
    <name type="scientific">Vulcanisaeta moutnovskia (strain 768-28)</name>
    <dbReference type="NCBI Taxonomy" id="985053"/>
    <lineage>
        <taxon>Archaea</taxon>
        <taxon>Thermoproteota</taxon>
        <taxon>Thermoprotei</taxon>
        <taxon>Thermoproteales</taxon>
        <taxon>Thermoproteaceae</taxon>
        <taxon>Vulcanisaeta</taxon>
    </lineage>
</organism>
<sequence length="213" mass="24323">MEEGAQNRVDFDIYDFLLTFNKSLNDFYTTSSCSGRIALAKAPRLSYSKGSGLFKFVVKWHRPVTYGEVMNVLSNIDSGDVWFLVRAPIIHFVARDVHGALTILRMAREAGFKHSGIYSVTHDGVVVEVQGEDRFEVPIIINGKLIVTMDDLRRIIDIANETLIFGKFRLAHLIRLIEVRLFGKSELGEMPKVYFQESYRDFNIESINIENLV</sequence>
<comment type="similarity">
    <text evidence="1 7">Belongs to the TYW3 family.</text>
</comment>
<keyword evidence="4 7" id="KW-0949">S-adenosyl-L-methionine</keyword>
<dbReference type="HAMAP" id="MF_00266">
    <property type="entry name" value="TYW3_archaea"/>
    <property type="match status" value="1"/>
</dbReference>
<evidence type="ECO:0000256" key="3">
    <source>
        <dbReference type="ARBA" id="ARBA00022679"/>
    </source>
</evidence>
<feature type="domain" description="tRNA wybutosine-synthesizing protein" evidence="8">
    <location>
        <begin position="6"/>
        <end position="177"/>
    </location>
</feature>
<evidence type="ECO:0000256" key="5">
    <source>
        <dbReference type="ARBA" id="ARBA00022694"/>
    </source>
</evidence>
<accession>F0QTT6</accession>
<comment type="function">
    <text evidence="7">S-adenosyl-L-methionine-dependent methyltransferase that acts as a component of the wyosine derivatives biosynthesis pathway. Probably methylates N-4 position of wybutosine-86 to produce wybutosine-72.</text>
</comment>
<evidence type="ECO:0000313" key="9">
    <source>
        <dbReference type="EMBL" id="ADY00552.1"/>
    </source>
</evidence>
<keyword evidence="10" id="KW-1185">Reference proteome</keyword>
<dbReference type="KEGG" id="vmo:VMUT_0339"/>
<dbReference type="EMBL" id="CP002529">
    <property type="protein sequence ID" value="ADY00552.1"/>
    <property type="molecule type" value="Genomic_DNA"/>
</dbReference>